<dbReference type="InterPro" id="IPR000760">
    <property type="entry name" value="Inositol_monophosphatase-like"/>
</dbReference>
<keyword evidence="2 5" id="KW-0479">Metal-binding</keyword>
<evidence type="ECO:0000256" key="3">
    <source>
        <dbReference type="ARBA" id="ARBA00022801"/>
    </source>
</evidence>
<evidence type="ECO:0000313" key="6">
    <source>
        <dbReference type="EMBL" id="OGH68869.1"/>
    </source>
</evidence>
<evidence type="ECO:0008006" key="8">
    <source>
        <dbReference type="Google" id="ProtNLM"/>
    </source>
</evidence>
<feature type="binding site" evidence="5">
    <location>
        <position position="85"/>
    </location>
    <ligand>
        <name>Mg(2+)</name>
        <dbReference type="ChEBI" id="CHEBI:18420"/>
        <label>1</label>
        <note>catalytic</note>
    </ligand>
</feature>
<accession>A0A1F6MB81</accession>
<evidence type="ECO:0000256" key="2">
    <source>
        <dbReference type="ARBA" id="ARBA00022723"/>
    </source>
</evidence>
<gene>
    <name evidence="6" type="ORF">A3J66_03960</name>
</gene>
<comment type="caution">
    <text evidence="6">The sequence shown here is derived from an EMBL/GenBank/DDBJ whole genome shotgun (WGS) entry which is preliminary data.</text>
</comment>
<dbReference type="STRING" id="1798680.A3J66_03960"/>
<dbReference type="GO" id="GO:0046872">
    <property type="term" value="F:metal ion binding"/>
    <property type="evidence" value="ECO:0007669"/>
    <property type="project" value="UniProtKB-KW"/>
</dbReference>
<dbReference type="Proteomes" id="UP000176282">
    <property type="component" value="Unassembled WGS sequence"/>
</dbReference>
<protein>
    <recommendedName>
        <fullName evidence="8">Inositol-1-monophosphatase</fullName>
    </recommendedName>
</protein>
<feature type="binding site" evidence="5">
    <location>
        <position position="84"/>
    </location>
    <ligand>
        <name>Mg(2+)</name>
        <dbReference type="ChEBI" id="CHEBI:18420"/>
        <label>1</label>
        <note>catalytic</note>
    </ligand>
</feature>
<name>A0A1F6MB81_9BACT</name>
<keyword evidence="4 5" id="KW-0460">Magnesium</keyword>
<feature type="binding site" evidence="5">
    <location>
        <position position="214"/>
    </location>
    <ligand>
        <name>Mg(2+)</name>
        <dbReference type="ChEBI" id="CHEBI:18420"/>
        <label>1</label>
        <note>catalytic</note>
    </ligand>
</feature>
<feature type="binding site" evidence="5">
    <location>
        <position position="82"/>
    </location>
    <ligand>
        <name>Mg(2+)</name>
        <dbReference type="ChEBI" id="CHEBI:18420"/>
        <label>1</label>
        <note>catalytic</note>
    </ligand>
</feature>
<dbReference type="PRINTS" id="PR00377">
    <property type="entry name" value="IMPHPHTASES"/>
</dbReference>
<dbReference type="GO" id="GO:0007165">
    <property type="term" value="P:signal transduction"/>
    <property type="evidence" value="ECO:0007669"/>
    <property type="project" value="TreeGrafter"/>
</dbReference>
<dbReference type="Gene3D" id="3.40.190.80">
    <property type="match status" value="1"/>
</dbReference>
<proteinExistence type="predicted"/>
<organism evidence="6 7">
    <name type="scientific">Candidatus Magasanikbacteria bacterium RIFCSPHIGHO2_02_FULL_47_14</name>
    <dbReference type="NCBI Taxonomy" id="1798680"/>
    <lineage>
        <taxon>Bacteria</taxon>
        <taxon>Candidatus Magasanikiibacteriota</taxon>
    </lineage>
</organism>
<dbReference type="Gene3D" id="3.30.540.10">
    <property type="entry name" value="Fructose-1,6-Bisphosphatase, subunit A, domain 1"/>
    <property type="match status" value="1"/>
</dbReference>
<reference evidence="6 7" key="1">
    <citation type="journal article" date="2016" name="Nat. Commun.">
        <title>Thousands of microbial genomes shed light on interconnected biogeochemical processes in an aquifer system.</title>
        <authorList>
            <person name="Anantharaman K."/>
            <person name="Brown C.T."/>
            <person name="Hug L.A."/>
            <person name="Sharon I."/>
            <person name="Castelle C.J."/>
            <person name="Probst A.J."/>
            <person name="Thomas B.C."/>
            <person name="Singh A."/>
            <person name="Wilkins M.J."/>
            <person name="Karaoz U."/>
            <person name="Brodie E.L."/>
            <person name="Williams K.H."/>
            <person name="Hubbard S.S."/>
            <person name="Banfield J.F."/>
        </authorList>
    </citation>
    <scope>NUCLEOTIDE SEQUENCE [LARGE SCALE GENOMIC DNA]</scope>
</reference>
<comment type="cofactor">
    <cofactor evidence="1 5">
        <name>Mg(2+)</name>
        <dbReference type="ChEBI" id="CHEBI:18420"/>
    </cofactor>
</comment>
<evidence type="ECO:0000256" key="4">
    <source>
        <dbReference type="ARBA" id="ARBA00022842"/>
    </source>
</evidence>
<sequence>MEIRDFLEKIILEAGEIALDYFKKGVTYKTKSHLADLVTEADKGVSDFLIQKIQAMFPDHHIRSEELENDINPGADYEWVIDPIDGTRNFAMGIPMWCIIIAVVYRGETLYGAVYNPIAHELFLAEKGQGATLNKLPIKVSAKDDMYYACGSLSCVAEANETYGSHVDRFVKLYDNFNHKTVTWRHAFGCMLATCYVATGGMDFFVQNAGLDHDFLGPVLIAREAGAVVTDSDGNEWQRGRQDIVIAPPALHPKIMELFD</sequence>
<feature type="binding site" evidence="5">
    <location>
        <position position="65"/>
    </location>
    <ligand>
        <name>Mg(2+)</name>
        <dbReference type="ChEBI" id="CHEBI:18420"/>
        <label>1</label>
        <note>catalytic</note>
    </ligand>
</feature>
<dbReference type="GO" id="GO:0008934">
    <property type="term" value="F:inositol monophosphate 1-phosphatase activity"/>
    <property type="evidence" value="ECO:0007669"/>
    <property type="project" value="TreeGrafter"/>
</dbReference>
<dbReference type="FunFam" id="3.30.540.10:FF:000003">
    <property type="entry name" value="Inositol-1-monophosphatase"/>
    <property type="match status" value="1"/>
</dbReference>
<evidence type="ECO:0000256" key="1">
    <source>
        <dbReference type="ARBA" id="ARBA00001946"/>
    </source>
</evidence>
<keyword evidence="3" id="KW-0378">Hydrolase</keyword>
<dbReference type="AlphaFoldDB" id="A0A1F6MB81"/>
<dbReference type="SUPFAM" id="SSF56655">
    <property type="entry name" value="Carbohydrate phosphatase"/>
    <property type="match status" value="1"/>
</dbReference>
<evidence type="ECO:0000313" key="7">
    <source>
        <dbReference type="Proteomes" id="UP000176282"/>
    </source>
</evidence>
<dbReference type="Pfam" id="PF00459">
    <property type="entry name" value="Inositol_P"/>
    <property type="match status" value="1"/>
</dbReference>
<dbReference type="GO" id="GO:0006020">
    <property type="term" value="P:inositol metabolic process"/>
    <property type="evidence" value="ECO:0007669"/>
    <property type="project" value="TreeGrafter"/>
</dbReference>
<dbReference type="PANTHER" id="PTHR20854:SF4">
    <property type="entry name" value="INOSITOL-1-MONOPHOSPHATASE-RELATED"/>
    <property type="match status" value="1"/>
</dbReference>
<dbReference type="EMBL" id="MFQB01000004">
    <property type="protein sequence ID" value="OGH68869.1"/>
    <property type="molecule type" value="Genomic_DNA"/>
</dbReference>
<dbReference type="PANTHER" id="PTHR20854">
    <property type="entry name" value="INOSITOL MONOPHOSPHATASE"/>
    <property type="match status" value="1"/>
</dbReference>
<evidence type="ECO:0000256" key="5">
    <source>
        <dbReference type="PIRSR" id="PIRSR600760-2"/>
    </source>
</evidence>